<accession>A0A0G4H7N1</accession>
<evidence type="ECO:0000313" key="2">
    <source>
        <dbReference type="EMBL" id="CEM39924.1"/>
    </source>
</evidence>
<proteinExistence type="predicted"/>
<evidence type="ECO:0000313" key="3">
    <source>
        <dbReference type="Proteomes" id="UP000041254"/>
    </source>
</evidence>
<protein>
    <submittedName>
        <fullName evidence="2">Uncharacterized protein</fullName>
    </submittedName>
</protein>
<dbReference type="Proteomes" id="UP000041254">
    <property type="component" value="Unassembled WGS sequence"/>
</dbReference>
<organism evidence="2 3">
    <name type="scientific">Vitrella brassicaformis (strain CCMP3155)</name>
    <dbReference type="NCBI Taxonomy" id="1169540"/>
    <lineage>
        <taxon>Eukaryota</taxon>
        <taxon>Sar</taxon>
        <taxon>Alveolata</taxon>
        <taxon>Colpodellida</taxon>
        <taxon>Vitrellaceae</taxon>
        <taxon>Vitrella</taxon>
    </lineage>
</organism>
<dbReference type="EMBL" id="CDMY01001057">
    <property type="protein sequence ID" value="CEM39924.1"/>
    <property type="molecule type" value="Genomic_DNA"/>
</dbReference>
<gene>
    <name evidence="2" type="ORF">Vbra_19839</name>
</gene>
<reference evidence="2 3" key="1">
    <citation type="submission" date="2014-11" db="EMBL/GenBank/DDBJ databases">
        <authorList>
            <person name="Zhu J."/>
            <person name="Qi W."/>
            <person name="Song R."/>
        </authorList>
    </citation>
    <scope>NUCLEOTIDE SEQUENCE [LARGE SCALE GENOMIC DNA]</scope>
</reference>
<dbReference type="InParanoid" id="A0A0G4H7N1"/>
<evidence type="ECO:0000256" key="1">
    <source>
        <dbReference type="SAM" id="SignalP"/>
    </source>
</evidence>
<keyword evidence="3" id="KW-1185">Reference proteome</keyword>
<keyword evidence="1" id="KW-0732">Signal</keyword>
<feature type="signal peptide" evidence="1">
    <location>
        <begin position="1"/>
        <end position="22"/>
    </location>
</feature>
<dbReference type="VEuPathDB" id="CryptoDB:Vbra_19839"/>
<sequence length="175" mass="19071">MRPATRLLTITAAVAIFVVAASHDTDPSDVVIEEETIIAEGITDGGQTLYGVVEQDIVELPASPTAVNDPSAGNSQSDELEMLVMYETEPKKGDSSVGLHCDKRLRRLQGIIDPKDTPGGKRKHPKTSMLEDIIGANWYKNDLNYFAYASTATRRGAIMTRVPVLTALLLLFALW</sequence>
<dbReference type="AlphaFoldDB" id="A0A0G4H7N1"/>
<feature type="chain" id="PRO_5005191110" evidence="1">
    <location>
        <begin position="23"/>
        <end position="175"/>
    </location>
</feature>
<name>A0A0G4H7N1_VITBC</name>